<dbReference type="SMART" id="SM00692">
    <property type="entry name" value="DM3"/>
    <property type="match status" value="1"/>
</dbReference>
<dbReference type="PROSITE" id="PS50950">
    <property type="entry name" value="ZF_THAP"/>
    <property type="match status" value="1"/>
</dbReference>
<keyword evidence="2 5" id="KW-0863">Zinc-finger</keyword>
<dbReference type="SMART" id="SM00980">
    <property type="entry name" value="THAP"/>
    <property type="match status" value="1"/>
</dbReference>
<dbReference type="InterPro" id="IPR006612">
    <property type="entry name" value="THAP_Znf"/>
</dbReference>
<proteinExistence type="predicted"/>
<accession>A0A6M2DFX4</accession>
<reference evidence="8" key="1">
    <citation type="submission" date="2020-03" db="EMBL/GenBank/DDBJ databases">
        <title>Transcriptomic Profiling of the Digestive Tract of the Rat Flea, Xenopsylla cheopis, Following Blood Feeding and Infection with Yersinia pestis.</title>
        <authorList>
            <person name="Bland D.M."/>
            <person name="Martens C.A."/>
            <person name="Virtaneva K."/>
            <person name="Kanakabandi K."/>
            <person name="Long D."/>
            <person name="Rosenke R."/>
            <person name="Saturday G.A."/>
            <person name="Hoyt F.H."/>
            <person name="Bruno D.P."/>
            <person name="Ribeiro J.M.C."/>
            <person name="Hinnebusch J."/>
        </authorList>
    </citation>
    <scope>NUCLEOTIDE SEQUENCE</scope>
</reference>
<dbReference type="AlphaFoldDB" id="A0A6M2DFX4"/>
<sequence>MVYVCCVPNCPNNGLTKHVILRQFPRSSWVELRQQWLDAIKRVDLKTKNLKNHRICDEHFTEDSFCPKGSNRLKKALKCDAVPTLKLPDKMVYSKTVQQAVPTPNLSNANHTENREYIMKRDEIEHNNLVISFDHAYERVPLTSVRKRRFRTTNTLLRVLKVSQKKYLTPRELLLYNMIEEQNRTINSLKRENNKLKKKLINSNKLLTQLHELQPTNLLKEKPEEETILF</sequence>
<keyword evidence="4 5" id="KW-0238">DNA-binding</keyword>
<evidence type="ECO:0000256" key="4">
    <source>
        <dbReference type="ARBA" id="ARBA00023125"/>
    </source>
</evidence>
<dbReference type="PANTHER" id="PTHR46927:SF3">
    <property type="entry name" value="THAP-TYPE DOMAIN-CONTAINING PROTEIN"/>
    <property type="match status" value="1"/>
</dbReference>
<evidence type="ECO:0000256" key="5">
    <source>
        <dbReference type="PROSITE-ProRule" id="PRU00309"/>
    </source>
</evidence>
<evidence type="ECO:0000256" key="2">
    <source>
        <dbReference type="ARBA" id="ARBA00022771"/>
    </source>
</evidence>
<evidence type="ECO:0000256" key="6">
    <source>
        <dbReference type="SAM" id="Coils"/>
    </source>
</evidence>
<dbReference type="GO" id="GO:0008270">
    <property type="term" value="F:zinc ion binding"/>
    <property type="evidence" value="ECO:0007669"/>
    <property type="project" value="UniProtKB-KW"/>
</dbReference>
<protein>
    <submittedName>
        <fullName evidence="8">Putative thap domain protein</fullName>
    </submittedName>
</protein>
<dbReference type="Pfam" id="PF05485">
    <property type="entry name" value="THAP"/>
    <property type="match status" value="1"/>
</dbReference>
<evidence type="ECO:0000313" key="8">
    <source>
        <dbReference type="EMBL" id="NOV44031.1"/>
    </source>
</evidence>
<keyword evidence="6" id="KW-0175">Coiled coil</keyword>
<keyword evidence="1" id="KW-0479">Metal-binding</keyword>
<evidence type="ECO:0000256" key="1">
    <source>
        <dbReference type="ARBA" id="ARBA00022723"/>
    </source>
</evidence>
<dbReference type="GO" id="GO:0003677">
    <property type="term" value="F:DNA binding"/>
    <property type="evidence" value="ECO:0007669"/>
    <property type="project" value="UniProtKB-UniRule"/>
</dbReference>
<evidence type="ECO:0000259" key="7">
    <source>
        <dbReference type="PROSITE" id="PS50950"/>
    </source>
</evidence>
<evidence type="ECO:0000256" key="3">
    <source>
        <dbReference type="ARBA" id="ARBA00022833"/>
    </source>
</evidence>
<dbReference type="EMBL" id="GIIL01000305">
    <property type="protein sequence ID" value="NOV44031.1"/>
    <property type="molecule type" value="Transcribed_RNA"/>
</dbReference>
<keyword evidence="3" id="KW-0862">Zinc</keyword>
<feature type="coiled-coil region" evidence="6">
    <location>
        <begin position="179"/>
        <end position="206"/>
    </location>
</feature>
<dbReference type="InterPro" id="IPR052224">
    <property type="entry name" value="THAP_domain_protein"/>
</dbReference>
<dbReference type="PANTHER" id="PTHR46927">
    <property type="entry name" value="AGAP005574-PA"/>
    <property type="match status" value="1"/>
</dbReference>
<feature type="domain" description="THAP-type" evidence="7">
    <location>
        <begin position="1"/>
        <end position="86"/>
    </location>
</feature>
<organism evidence="8">
    <name type="scientific">Xenopsylla cheopis</name>
    <name type="common">Oriental rat flea</name>
    <name type="synonym">Pulex cheopis</name>
    <dbReference type="NCBI Taxonomy" id="163159"/>
    <lineage>
        <taxon>Eukaryota</taxon>
        <taxon>Metazoa</taxon>
        <taxon>Ecdysozoa</taxon>
        <taxon>Arthropoda</taxon>
        <taxon>Hexapoda</taxon>
        <taxon>Insecta</taxon>
        <taxon>Pterygota</taxon>
        <taxon>Neoptera</taxon>
        <taxon>Endopterygota</taxon>
        <taxon>Siphonaptera</taxon>
        <taxon>Pulicidae</taxon>
        <taxon>Xenopsyllinae</taxon>
        <taxon>Xenopsylla</taxon>
    </lineage>
</organism>
<dbReference type="SUPFAM" id="SSF57716">
    <property type="entry name" value="Glucocorticoid receptor-like (DNA-binding domain)"/>
    <property type="match status" value="1"/>
</dbReference>
<name>A0A6M2DFX4_XENCH</name>